<dbReference type="RefSeq" id="WP_066617825.1">
    <property type="nucleotide sequence ID" value="NZ_FQXL01000031.1"/>
</dbReference>
<protein>
    <submittedName>
        <fullName evidence="1">Uncharacterized protein</fullName>
    </submittedName>
</protein>
<comment type="caution">
    <text evidence="1">The sequence shown here is derived from an EMBL/GenBank/DDBJ whole genome shotgun (WGS) entry which is preliminary data.</text>
</comment>
<dbReference type="AlphaFoldDB" id="A0A162U6V2"/>
<proteinExistence type="predicted"/>
<organism evidence="1 2">
    <name type="scientific">Clostridium magnum DSM 2767</name>
    <dbReference type="NCBI Taxonomy" id="1121326"/>
    <lineage>
        <taxon>Bacteria</taxon>
        <taxon>Bacillati</taxon>
        <taxon>Bacillota</taxon>
        <taxon>Clostridia</taxon>
        <taxon>Eubacteriales</taxon>
        <taxon>Clostridiaceae</taxon>
        <taxon>Clostridium</taxon>
    </lineage>
</organism>
<dbReference type="EMBL" id="LWAE01000001">
    <property type="protein sequence ID" value="KZL93597.1"/>
    <property type="molecule type" value="Genomic_DNA"/>
</dbReference>
<reference evidence="1 2" key="1">
    <citation type="submission" date="2016-04" db="EMBL/GenBank/DDBJ databases">
        <title>Genome sequence of Clostridium magnum DSM 2767.</title>
        <authorList>
            <person name="Poehlein A."/>
            <person name="Uhlig R."/>
            <person name="Fischer R."/>
            <person name="Bahl H."/>
            <person name="Daniel R."/>
        </authorList>
    </citation>
    <scope>NUCLEOTIDE SEQUENCE [LARGE SCALE GENOMIC DNA]</scope>
    <source>
        <strain evidence="1 2">DSM 2767</strain>
    </source>
</reference>
<evidence type="ECO:0000313" key="2">
    <source>
        <dbReference type="Proteomes" id="UP000076603"/>
    </source>
</evidence>
<dbReference type="PATRIC" id="fig|1121326.3.peg.599"/>
<dbReference type="STRING" id="1121326.CLMAG_06430"/>
<gene>
    <name evidence="1" type="ORF">CLMAG_06430</name>
</gene>
<name>A0A162U6V2_9CLOT</name>
<accession>A0A162U6V2</accession>
<evidence type="ECO:0000313" key="1">
    <source>
        <dbReference type="EMBL" id="KZL93597.1"/>
    </source>
</evidence>
<keyword evidence="2" id="KW-1185">Reference proteome</keyword>
<sequence>MSVDELEPSILSERIAIGKMPKRKKGEYFYKLPSGYKPSIDNKTGEKIIYCKTCGDPIYLIKEPNIYRCLKGCSKIEKVWMEDFLLNKIINDLLSKRNLEHYQEKELKKIKDEISKEDERINKIRSQQHTQMYELIKSFNPNTNIDYSRISDLIYDEKNKEKDIDKKKNAVQINIALEQIAEIYQTSNNAIIINKFKRSIGISQELFKSTINKIVIKNNEKVKLSEPGSYRIDYIK</sequence>
<dbReference type="Proteomes" id="UP000076603">
    <property type="component" value="Unassembled WGS sequence"/>
</dbReference>